<dbReference type="InterPro" id="IPR009057">
    <property type="entry name" value="Homeodomain-like_sf"/>
</dbReference>
<dbReference type="PANTHER" id="PTHR30055:SF240">
    <property type="entry name" value="HTH-TYPE TRANSCRIPTIONAL REGULATOR ACRR"/>
    <property type="match status" value="1"/>
</dbReference>
<feature type="domain" description="HTH tetR-type" evidence="6">
    <location>
        <begin position="10"/>
        <end position="70"/>
    </location>
</feature>
<dbReference type="Pfam" id="PF08361">
    <property type="entry name" value="TetR_C_2"/>
    <property type="match status" value="1"/>
</dbReference>
<dbReference type="SUPFAM" id="SSF46689">
    <property type="entry name" value="Homeodomain-like"/>
    <property type="match status" value="1"/>
</dbReference>
<protein>
    <submittedName>
        <fullName evidence="7">TetR family transcriptional regulator</fullName>
    </submittedName>
</protein>
<dbReference type="InterPro" id="IPR001647">
    <property type="entry name" value="HTH_TetR"/>
</dbReference>
<sequence>MARRTKEEALETRSHIIDAAEHCFYVKGVSRTTMADIANAAGVTRGAIYWHFENKTDVFDAMLNRVTQPLEPLSEATRNENEPDPLGRTRELLIKVLHDVVHDRRNRRIHEIMFHKCEYTDELGDLRGRMEEERRECDLEIEASLRNSISKGQLPDDLDVTLAAFCMHSYIAGLLDQWLLIPDAFDLDRYSAQIVDSCLDMLRLSPALRIKRNES</sequence>
<dbReference type="PROSITE" id="PS50977">
    <property type="entry name" value="HTH_TETR_2"/>
    <property type="match status" value="1"/>
</dbReference>
<dbReference type="Pfam" id="PF00440">
    <property type="entry name" value="TetR_N"/>
    <property type="match status" value="1"/>
</dbReference>
<evidence type="ECO:0000256" key="2">
    <source>
        <dbReference type="ARBA" id="ARBA00023015"/>
    </source>
</evidence>
<dbReference type="FunFam" id="1.10.357.10:FF:000003">
    <property type="entry name" value="HTH-type transcriptional regulator AcrR"/>
    <property type="match status" value="1"/>
</dbReference>
<dbReference type="Proteomes" id="UP000635983">
    <property type="component" value="Unassembled WGS sequence"/>
</dbReference>
<reference evidence="7" key="1">
    <citation type="journal article" date="2014" name="Int. J. Syst. Evol. Microbiol.">
        <title>Complete genome sequence of Corynebacterium casei LMG S-19264T (=DSM 44701T), isolated from a smear-ripened cheese.</title>
        <authorList>
            <consortium name="US DOE Joint Genome Institute (JGI-PGF)"/>
            <person name="Walter F."/>
            <person name="Albersmeier A."/>
            <person name="Kalinowski J."/>
            <person name="Ruckert C."/>
        </authorList>
    </citation>
    <scope>NUCLEOTIDE SEQUENCE</scope>
    <source>
        <strain evidence="7">JCM 30078</strain>
    </source>
</reference>
<evidence type="ECO:0000256" key="5">
    <source>
        <dbReference type="PROSITE-ProRule" id="PRU00335"/>
    </source>
</evidence>
<accession>A0A917Q0C8</accession>
<dbReference type="InterPro" id="IPR013572">
    <property type="entry name" value="Tscrpt_reg_MAATS_C"/>
</dbReference>
<evidence type="ECO:0000256" key="1">
    <source>
        <dbReference type="ARBA" id="ARBA00022491"/>
    </source>
</evidence>
<keyword evidence="4" id="KW-0804">Transcription</keyword>
<organism evidence="7 8">
    <name type="scientific">Pseudomonas matsuisoli</name>
    <dbReference type="NCBI Taxonomy" id="1515666"/>
    <lineage>
        <taxon>Bacteria</taxon>
        <taxon>Pseudomonadati</taxon>
        <taxon>Pseudomonadota</taxon>
        <taxon>Gammaproteobacteria</taxon>
        <taxon>Pseudomonadales</taxon>
        <taxon>Pseudomonadaceae</taxon>
        <taxon>Pseudomonas</taxon>
    </lineage>
</organism>
<dbReference type="InterPro" id="IPR050109">
    <property type="entry name" value="HTH-type_TetR-like_transc_reg"/>
</dbReference>
<evidence type="ECO:0000313" key="8">
    <source>
        <dbReference type="Proteomes" id="UP000635983"/>
    </source>
</evidence>
<dbReference type="InterPro" id="IPR036271">
    <property type="entry name" value="Tet_transcr_reg_TetR-rel_C_sf"/>
</dbReference>
<dbReference type="GO" id="GO:0000976">
    <property type="term" value="F:transcription cis-regulatory region binding"/>
    <property type="evidence" value="ECO:0007669"/>
    <property type="project" value="TreeGrafter"/>
</dbReference>
<dbReference type="PRINTS" id="PR00455">
    <property type="entry name" value="HTHTETR"/>
</dbReference>
<name>A0A917Q0C8_9PSED</name>
<keyword evidence="8" id="KW-1185">Reference proteome</keyword>
<keyword evidence="3 5" id="KW-0238">DNA-binding</keyword>
<evidence type="ECO:0000256" key="3">
    <source>
        <dbReference type="ARBA" id="ARBA00023125"/>
    </source>
</evidence>
<dbReference type="InterPro" id="IPR023772">
    <property type="entry name" value="DNA-bd_HTH_TetR-type_CS"/>
</dbReference>
<dbReference type="RefSeq" id="WP_188984723.1">
    <property type="nucleotide sequence ID" value="NZ_BMPO01000008.1"/>
</dbReference>
<evidence type="ECO:0000256" key="4">
    <source>
        <dbReference type="ARBA" id="ARBA00023163"/>
    </source>
</evidence>
<evidence type="ECO:0000313" key="7">
    <source>
        <dbReference type="EMBL" id="GGK04822.1"/>
    </source>
</evidence>
<evidence type="ECO:0000259" key="6">
    <source>
        <dbReference type="PROSITE" id="PS50977"/>
    </source>
</evidence>
<gene>
    <name evidence="7" type="ORF">GCM10009304_33600</name>
</gene>
<dbReference type="PANTHER" id="PTHR30055">
    <property type="entry name" value="HTH-TYPE TRANSCRIPTIONAL REGULATOR RUTR"/>
    <property type="match status" value="1"/>
</dbReference>
<dbReference type="SUPFAM" id="SSF48498">
    <property type="entry name" value="Tetracyclin repressor-like, C-terminal domain"/>
    <property type="match status" value="1"/>
</dbReference>
<dbReference type="GO" id="GO:0045892">
    <property type="term" value="P:negative regulation of DNA-templated transcription"/>
    <property type="evidence" value="ECO:0007669"/>
    <property type="project" value="UniProtKB-ARBA"/>
</dbReference>
<comment type="caution">
    <text evidence="7">The sequence shown here is derived from an EMBL/GenBank/DDBJ whole genome shotgun (WGS) entry which is preliminary data.</text>
</comment>
<reference evidence="7" key="2">
    <citation type="submission" date="2020-09" db="EMBL/GenBank/DDBJ databases">
        <authorList>
            <person name="Sun Q."/>
            <person name="Ohkuma M."/>
        </authorList>
    </citation>
    <scope>NUCLEOTIDE SEQUENCE</scope>
    <source>
        <strain evidence="7">JCM 30078</strain>
    </source>
</reference>
<feature type="DNA-binding region" description="H-T-H motif" evidence="5">
    <location>
        <begin position="33"/>
        <end position="52"/>
    </location>
</feature>
<dbReference type="PROSITE" id="PS01081">
    <property type="entry name" value="HTH_TETR_1"/>
    <property type="match status" value="1"/>
</dbReference>
<dbReference type="Gene3D" id="1.10.357.10">
    <property type="entry name" value="Tetracycline Repressor, domain 2"/>
    <property type="match status" value="1"/>
</dbReference>
<keyword evidence="2" id="KW-0805">Transcription regulation</keyword>
<dbReference type="AlphaFoldDB" id="A0A917Q0C8"/>
<dbReference type="GO" id="GO:0003700">
    <property type="term" value="F:DNA-binding transcription factor activity"/>
    <property type="evidence" value="ECO:0007669"/>
    <property type="project" value="TreeGrafter"/>
</dbReference>
<proteinExistence type="predicted"/>
<keyword evidence="1" id="KW-0678">Repressor</keyword>
<dbReference type="EMBL" id="BMPO01000008">
    <property type="protein sequence ID" value="GGK04822.1"/>
    <property type="molecule type" value="Genomic_DNA"/>
</dbReference>